<dbReference type="RefSeq" id="WP_164994286.1">
    <property type="nucleotide sequence ID" value="NZ_CP049055.1"/>
</dbReference>
<keyword evidence="2" id="KW-0067">ATP-binding</keyword>
<reference evidence="4 5" key="1">
    <citation type="submission" date="2020-02" db="EMBL/GenBank/DDBJ databases">
        <title>Newly sequenced genome of strain CSTR1 showed variability in Candidatus Kuenenia stuttgartiensis genomes.</title>
        <authorList>
            <person name="Ding C."/>
            <person name="Adrian L."/>
        </authorList>
    </citation>
    <scope>NUCLEOTIDE SEQUENCE [LARGE SCALE GENOMIC DNA]</scope>
    <source>
        <strain evidence="4 5">CSTR1</strain>
    </source>
</reference>
<evidence type="ECO:0000259" key="3">
    <source>
        <dbReference type="PROSITE" id="PS51459"/>
    </source>
</evidence>
<dbReference type="AlphaFoldDB" id="A0A6G7GJ27"/>
<sequence>MEKLLKNDLLSPYVSMLDIDLNDTFSSIKQKEWTADNFKFATAVSVMSSSRIEGETLEVDSYVKHKVLNIEYLPNLTEKPNDLYAAYEFARDNRLSLSNFYKAHSIATRQLLPEAQRGVIRTGNMLIMEQQSQRIQYEAAPASIVKKEFERFWDELETLLAGSPSTEEIFYYASYIHLIFVKIHPFNDGNGRAARLLEKWFLSSHLGQNAWYIAIEYYYYHNLQAYYNNLARIGLFYEDLKYEKALPFLLMLPKALEIQYKSS</sequence>
<dbReference type="EMBL" id="CP049055">
    <property type="protein sequence ID" value="QII09431.1"/>
    <property type="molecule type" value="Genomic_DNA"/>
</dbReference>
<dbReference type="SUPFAM" id="SSF140931">
    <property type="entry name" value="Fic-like"/>
    <property type="match status" value="1"/>
</dbReference>
<evidence type="ECO:0000256" key="1">
    <source>
        <dbReference type="PIRSR" id="PIRSR640198-1"/>
    </source>
</evidence>
<dbReference type="PANTHER" id="PTHR13504">
    <property type="entry name" value="FIDO DOMAIN-CONTAINING PROTEIN DDB_G0283145"/>
    <property type="match status" value="1"/>
</dbReference>
<protein>
    <submittedName>
        <fullName evidence="4">Fic/DOC family protein</fullName>
    </submittedName>
</protein>
<feature type="binding site" evidence="2">
    <location>
        <begin position="188"/>
        <end position="195"/>
    </location>
    <ligand>
        <name>ATP</name>
        <dbReference type="ChEBI" id="CHEBI:30616"/>
    </ligand>
</feature>
<dbReference type="Proteomes" id="UP000501926">
    <property type="component" value="Chromosome"/>
</dbReference>
<dbReference type="Gene3D" id="1.10.3290.10">
    <property type="entry name" value="Fido-like domain"/>
    <property type="match status" value="1"/>
</dbReference>
<dbReference type="Pfam" id="PF02661">
    <property type="entry name" value="Fic"/>
    <property type="match status" value="1"/>
</dbReference>
<feature type="active site" evidence="1">
    <location>
        <position position="184"/>
    </location>
</feature>
<dbReference type="InterPro" id="IPR036597">
    <property type="entry name" value="Fido-like_dom_sf"/>
</dbReference>
<dbReference type="InterPro" id="IPR003812">
    <property type="entry name" value="Fido"/>
</dbReference>
<keyword evidence="2" id="KW-0547">Nucleotide-binding</keyword>
<proteinExistence type="predicted"/>
<evidence type="ECO:0000313" key="5">
    <source>
        <dbReference type="Proteomes" id="UP000501926"/>
    </source>
</evidence>
<dbReference type="GO" id="GO:0005524">
    <property type="term" value="F:ATP binding"/>
    <property type="evidence" value="ECO:0007669"/>
    <property type="project" value="UniProtKB-KW"/>
</dbReference>
<gene>
    <name evidence="4" type="ORF">KsCSTR_00520</name>
</gene>
<dbReference type="PROSITE" id="PS51459">
    <property type="entry name" value="FIDO"/>
    <property type="match status" value="1"/>
</dbReference>
<name>A0A6G7GJ27_KUEST</name>
<evidence type="ECO:0000313" key="4">
    <source>
        <dbReference type="EMBL" id="QII09431.1"/>
    </source>
</evidence>
<accession>A0A6G7GJ27</accession>
<feature type="domain" description="Fido" evidence="3">
    <location>
        <begin position="95"/>
        <end position="251"/>
    </location>
</feature>
<organism evidence="4 5">
    <name type="scientific">Kuenenia stuttgartiensis</name>
    <dbReference type="NCBI Taxonomy" id="174633"/>
    <lineage>
        <taxon>Bacteria</taxon>
        <taxon>Pseudomonadati</taxon>
        <taxon>Planctomycetota</taxon>
        <taxon>Candidatus Brocadiia</taxon>
        <taxon>Candidatus Brocadiales</taxon>
        <taxon>Candidatus Brocadiaceae</taxon>
        <taxon>Candidatus Kuenenia</taxon>
    </lineage>
</organism>
<evidence type="ECO:0000256" key="2">
    <source>
        <dbReference type="PIRSR" id="PIRSR640198-2"/>
    </source>
</evidence>
<dbReference type="PANTHER" id="PTHR13504:SF38">
    <property type="entry name" value="FIDO DOMAIN-CONTAINING PROTEIN"/>
    <property type="match status" value="1"/>
</dbReference>
<dbReference type="InterPro" id="IPR040198">
    <property type="entry name" value="Fido_containing"/>
</dbReference>